<gene>
    <name evidence="3" type="ORF">ECPE_LOCUS12976</name>
</gene>
<protein>
    <submittedName>
        <fullName evidence="5">Thioredoxin domain-containing protein</fullName>
    </submittedName>
</protein>
<evidence type="ECO:0000313" key="3">
    <source>
        <dbReference type="EMBL" id="VDP90248.1"/>
    </source>
</evidence>
<evidence type="ECO:0000256" key="1">
    <source>
        <dbReference type="ARBA" id="ARBA00008987"/>
    </source>
</evidence>
<dbReference type="PANTHER" id="PTHR43601">
    <property type="entry name" value="THIOREDOXIN, MITOCHONDRIAL"/>
    <property type="match status" value="1"/>
</dbReference>
<dbReference type="AlphaFoldDB" id="A0A183B191"/>
<reference evidence="3 4" key="2">
    <citation type="submission" date="2018-11" db="EMBL/GenBank/DDBJ databases">
        <authorList>
            <consortium name="Pathogen Informatics"/>
        </authorList>
    </citation>
    <scope>NUCLEOTIDE SEQUENCE [LARGE SCALE GENOMIC DNA]</scope>
    <source>
        <strain evidence="3 4">Egypt</strain>
    </source>
</reference>
<dbReference type="Gene3D" id="3.40.30.10">
    <property type="entry name" value="Glutaredoxin"/>
    <property type="match status" value="1"/>
</dbReference>
<comment type="similarity">
    <text evidence="1">Belongs to the thioredoxin family.</text>
</comment>
<evidence type="ECO:0000313" key="4">
    <source>
        <dbReference type="Proteomes" id="UP000272942"/>
    </source>
</evidence>
<accession>A0A183B191</accession>
<dbReference type="Proteomes" id="UP000272942">
    <property type="component" value="Unassembled WGS sequence"/>
</dbReference>
<dbReference type="InterPro" id="IPR036249">
    <property type="entry name" value="Thioredoxin-like_sf"/>
</dbReference>
<dbReference type="InterPro" id="IPR013766">
    <property type="entry name" value="Thioredoxin_domain"/>
</dbReference>
<evidence type="ECO:0000313" key="5">
    <source>
        <dbReference type="WBParaSite" id="ECPE_0001301401-mRNA-1"/>
    </source>
</evidence>
<dbReference type="InterPro" id="IPR017937">
    <property type="entry name" value="Thioredoxin_CS"/>
</dbReference>
<organism evidence="5">
    <name type="scientific">Echinostoma caproni</name>
    <dbReference type="NCBI Taxonomy" id="27848"/>
    <lineage>
        <taxon>Eukaryota</taxon>
        <taxon>Metazoa</taxon>
        <taxon>Spiralia</taxon>
        <taxon>Lophotrochozoa</taxon>
        <taxon>Platyhelminthes</taxon>
        <taxon>Trematoda</taxon>
        <taxon>Digenea</taxon>
        <taxon>Plagiorchiida</taxon>
        <taxon>Echinostomata</taxon>
        <taxon>Echinostomatoidea</taxon>
        <taxon>Echinostomatidae</taxon>
        <taxon>Echinostoma</taxon>
    </lineage>
</organism>
<dbReference type="SUPFAM" id="SSF52833">
    <property type="entry name" value="Thioredoxin-like"/>
    <property type="match status" value="1"/>
</dbReference>
<evidence type="ECO:0000259" key="2">
    <source>
        <dbReference type="Pfam" id="PF00085"/>
    </source>
</evidence>
<sequence length="136" mass="15568">MTFLAAQLRYLSEKISECGITNIQDEADFQKRVLKNSVPVLVDFHATWCAPCKLLGPRLESVMQSHMNSVLLAKVDIDKNDDLAAKYRVIFFFVETILWKVELSTFNTVCVGNQLDQARTMLNFKTFTDICLALDW</sequence>
<dbReference type="GO" id="GO:0005739">
    <property type="term" value="C:mitochondrion"/>
    <property type="evidence" value="ECO:0007669"/>
    <property type="project" value="TreeGrafter"/>
</dbReference>
<dbReference type="EMBL" id="UZAN01054030">
    <property type="protein sequence ID" value="VDP90248.1"/>
    <property type="molecule type" value="Genomic_DNA"/>
</dbReference>
<name>A0A183B191_9TREM</name>
<keyword evidence="4" id="KW-1185">Reference proteome</keyword>
<dbReference type="OrthoDB" id="19690at2759"/>
<feature type="domain" description="Thioredoxin" evidence="2">
    <location>
        <begin position="24"/>
        <end position="89"/>
    </location>
</feature>
<dbReference type="WBParaSite" id="ECPE_0001301401-mRNA-1">
    <property type="protein sequence ID" value="ECPE_0001301401-mRNA-1"/>
    <property type="gene ID" value="ECPE_0001301401"/>
</dbReference>
<proteinExistence type="inferred from homology"/>
<dbReference type="GO" id="GO:0045454">
    <property type="term" value="P:cell redox homeostasis"/>
    <property type="evidence" value="ECO:0007669"/>
    <property type="project" value="TreeGrafter"/>
</dbReference>
<dbReference type="PANTHER" id="PTHR43601:SF3">
    <property type="entry name" value="THIOREDOXIN, MITOCHONDRIAL"/>
    <property type="match status" value="1"/>
</dbReference>
<reference evidence="5" key="1">
    <citation type="submission" date="2016-06" db="UniProtKB">
        <authorList>
            <consortium name="WormBaseParasite"/>
        </authorList>
    </citation>
    <scope>IDENTIFICATION</scope>
</reference>
<dbReference type="CDD" id="cd02947">
    <property type="entry name" value="TRX_family"/>
    <property type="match status" value="1"/>
</dbReference>
<dbReference type="PROSITE" id="PS00194">
    <property type="entry name" value="THIOREDOXIN_1"/>
    <property type="match status" value="1"/>
</dbReference>
<dbReference type="Pfam" id="PF00085">
    <property type="entry name" value="Thioredoxin"/>
    <property type="match status" value="1"/>
</dbReference>